<evidence type="ECO:0000313" key="2">
    <source>
        <dbReference type="Proteomes" id="UP000031668"/>
    </source>
</evidence>
<reference evidence="1 2" key="1">
    <citation type="journal article" date="2014" name="Genome Biol. Evol.">
        <title>The genome of the myxosporean Thelohanellus kitauei shows adaptations to nutrient acquisition within its fish host.</title>
        <authorList>
            <person name="Yang Y."/>
            <person name="Xiong J."/>
            <person name="Zhou Z."/>
            <person name="Huo F."/>
            <person name="Miao W."/>
            <person name="Ran C."/>
            <person name="Liu Y."/>
            <person name="Zhang J."/>
            <person name="Feng J."/>
            <person name="Wang M."/>
            <person name="Wang M."/>
            <person name="Wang L."/>
            <person name="Yao B."/>
        </authorList>
    </citation>
    <scope>NUCLEOTIDE SEQUENCE [LARGE SCALE GENOMIC DNA]</scope>
    <source>
        <strain evidence="1">Wuqing</strain>
    </source>
</reference>
<evidence type="ECO:0000313" key="1">
    <source>
        <dbReference type="EMBL" id="KII71285.1"/>
    </source>
</evidence>
<proteinExistence type="predicted"/>
<name>A0A0C2N4L1_THEKT</name>
<comment type="caution">
    <text evidence="1">The sequence shown here is derived from an EMBL/GenBank/DDBJ whole genome shotgun (WGS) entry which is preliminary data.</text>
</comment>
<protein>
    <submittedName>
        <fullName evidence="1">Uncharacterized protein</fullName>
    </submittedName>
</protein>
<organism evidence="1 2">
    <name type="scientific">Thelohanellus kitauei</name>
    <name type="common">Myxosporean</name>
    <dbReference type="NCBI Taxonomy" id="669202"/>
    <lineage>
        <taxon>Eukaryota</taxon>
        <taxon>Metazoa</taxon>
        <taxon>Cnidaria</taxon>
        <taxon>Myxozoa</taxon>
        <taxon>Myxosporea</taxon>
        <taxon>Bivalvulida</taxon>
        <taxon>Platysporina</taxon>
        <taxon>Myxobolidae</taxon>
        <taxon>Thelohanellus</taxon>
    </lineage>
</organism>
<sequence length="126" mass="14925">MLRDQPLREKRKARQMILGSRHIKVHLDDFNKIVIRHIDQARPLHEEKHDNDHQIYLKKAHKQYYEEYSLFFDCNQQKGVVVDRVGMLIQKMPKIQLFSALALVILQVQRSSCLNCSPVGLLILFF</sequence>
<dbReference type="AlphaFoldDB" id="A0A0C2N4L1"/>
<gene>
    <name evidence="1" type="ORF">RF11_08781</name>
</gene>
<dbReference type="Proteomes" id="UP000031668">
    <property type="component" value="Unassembled WGS sequence"/>
</dbReference>
<accession>A0A0C2N4L1</accession>
<keyword evidence="2" id="KW-1185">Reference proteome</keyword>
<dbReference type="EMBL" id="JWZT01001813">
    <property type="protein sequence ID" value="KII71285.1"/>
    <property type="molecule type" value="Genomic_DNA"/>
</dbReference>